<dbReference type="PANTHER" id="PTHR35807">
    <property type="entry name" value="TRANSCRIPTIONAL REGULATOR REDD-RELATED"/>
    <property type="match status" value="1"/>
</dbReference>
<protein>
    <submittedName>
        <fullName evidence="2">Unannotated protein</fullName>
    </submittedName>
</protein>
<dbReference type="InterPro" id="IPR011990">
    <property type="entry name" value="TPR-like_helical_dom_sf"/>
</dbReference>
<feature type="domain" description="Bacterial transcriptional activator" evidence="1">
    <location>
        <begin position="425"/>
        <end position="537"/>
    </location>
</feature>
<evidence type="ECO:0000313" key="2">
    <source>
        <dbReference type="EMBL" id="CAB4816566.1"/>
    </source>
</evidence>
<dbReference type="GO" id="GO:0003677">
    <property type="term" value="F:DNA binding"/>
    <property type="evidence" value="ECO:0007669"/>
    <property type="project" value="InterPro"/>
</dbReference>
<dbReference type="SUPFAM" id="SSF52540">
    <property type="entry name" value="P-loop containing nucleoside triphosphate hydrolases"/>
    <property type="match status" value="1"/>
</dbReference>
<dbReference type="Gene3D" id="1.25.40.10">
    <property type="entry name" value="Tetratricopeptide repeat domain"/>
    <property type="match status" value="1"/>
</dbReference>
<dbReference type="InterPro" id="IPR005158">
    <property type="entry name" value="BTAD"/>
</dbReference>
<sequence length="543" mass="57902">MSNGARISAERPRLEHELDRLEAGGLAIIAGSAGYGKSSSVASWGTRSGGPTRWIRAARGLADALALAADEDAGGWLPRMSRAVRRGQTALTCTAALNVDLATPHSALTLVIDDADGLAADPEGLAFLRLIAERGPDTSRVILIGRRSASLRLATARSKRGVLEIGAQALRISPQQTRQIAEARGWSGTPARLEEARRAAAGNGGMLAAWLSREADASLQGDLNDFICRDVVAGSAPLLRRLAHVTGEQIDLKVLSSLWGEGLLLAPASHDELGGESWAIPEMIAAALSLPPSIARHAAAPSEPSTYEVQIRPQREGCVFIHDLGPLVVEANGITIAGSSIRPRSLALLIYLGTRPRHSATREEAIDALWPDADQQAGLNSLNQAIYHLRRAIDPGYDAAPEGSATPYVRHEAEIVSMNPELVQYDSARLGAQLNKIRIRPRAEELDELLDNYHGPFGAELPFEPWVDRYRSTLEVGLLAVIERAISAAHAAGDYDRAINLAARAARIDPEDGGLLESLAMLLAEDGALTGARRAARRAVTVL</sequence>
<organism evidence="2">
    <name type="scientific">freshwater metagenome</name>
    <dbReference type="NCBI Taxonomy" id="449393"/>
    <lineage>
        <taxon>unclassified sequences</taxon>
        <taxon>metagenomes</taxon>
        <taxon>ecological metagenomes</taxon>
    </lineage>
</organism>
<dbReference type="GO" id="GO:0006355">
    <property type="term" value="P:regulation of DNA-templated transcription"/>
    <property type="evidence" value="ECO:0007669"/>
    <property type="project" value="InterPro"/>
</dbReference>
<dbReference type="InterPro" id="IPR051677">
    <property type="entry name" value="AfsR-DnrI-RedD_regulator"/>
</dbReference>
<dbReference type="SMART" id="SM01043">
    <property type="entry name" value="BTAD"/>
    <property type="match status" value="1"/>
</dbReference>
<reference evidence="2" key="1">
    <citation type="submission" date="2020-05" db="EMBL/GenBank/DDBJ databases">
        <authorList>
            <person name="Chiriac C."/>
            <person name="Salcher M."/>
            <person name="Ghai R."/>
            <person name="Kavagutti S V."/>
        </authorList>
    </citation>
    <scope>NUCLEOTIDE SEQUENCE</scope>
</reference>
<dbReference type="Gene3D" id="1.10.10.10">
    <property type="entry name" value="Winged helix-like DNA-binding domain superfamily/Winged helix DNA-binding domain"/>
    <property type="match status" value="1"/>
</dbReference>
<dbReference type="SUPFAM" id="SSF48452">
    <property type="entry name" value="TPR-like"/>
    <property type="match status" value="1"/>
</dbReference>
<dbReference type="InterPro" id="IPR016032">
    <property type="entry name" value="Sig_transdc_resp-reg_C-effctor"/>
</dbReference>
<evidence type="ECO:0000259" key="1">
    <source>
        <dbReference type="SMART" id="SM01043"/>
    </source>
</evidence>
<dbReference type="Pfam" id="PF03704">
    <property type="entry name" value="BTAD"/>
    <property type="match status" value="1"/>
</dbReference>
<dbReference type="EMBL" id="CAFAAL010000187">
    <property type="protein sequence ID" value="CAB4816566.1"/>
    <property type="molecule type" value="Genomic_DNA"/>
</dbReference>
<gene>
    <name evidence="2" type="ORF">UFOPK3004_01588</name>
</gene>
<proteinExistence type="predicted"/>
<dbReference type="SUPFAM" id="SSF46894">
    <property type="entry name" value="C-terminal effector domain of the bipartite response regulators"/>
    <property type="match status" value="1"/>
</dbReference>
<dbReference type="InterPro" id="IPR027417">
    <property type="entry name" value="P-loop_NTPase"/>
</dbReference>
<dbReference type="AlphaFoldDB" id="A0A6J6ZAG5"/>
<accession>A0A6J6ZAG5</accession>
<dbReference type="InterPro" id="IPR036388">
    <property type="entry name" value="WH-like_DNA-bd_sf"/>
</dbReference>
<name>A0A6J6ZAG5_9ZZZZ</name>